<comment type="caution">
    <text evidence="2">The sequence shown here is derived from an EMBL/GenBank/DDBJ whole genome shotgun (WGS) entry which is preliminary data.</text>
</comment>
<keyword evidence="3" id="KW-1185">Reference proteome</keyword>
<organism evidence="2 3">
    <name type="scientific">Triparma strigata</name>
    <dbReference type="NCBI Taxonomy" id="1606541"/>
    <lineage>
        <taxon>Eukaryota</taxon>
        <taxon>Sar</taxon>
        <taxon>Stramenopiles</taxon>
        <taxon>Ochrophyta</taxon>
        <taxon>Bolidophyceae</taxon>
        <taxon>Parmales</taxon>
        <taxon>Triparmaceae</taxon>
        <taxon>Triparma</taxon>
    </lineage>
</organism>
<dbReference type="AlphaFoldDB" id="A0A9W7DZV3"/>
<evidence type="ECO:0000313" key="3">
    <source>
        <dbReference type="Proteomes" id="UP001165085"/>
    </source>
</evidence>
<feature type="region of interest" description="Disordered" evidence="1">
    <location>
        <begin position="1"/>
        <end position="68"/>
    </location>
</feature>
<dbReference type="Proteomes" id="UP001165085">
    <property type="component" value="Unassembled WGS sequence"/>
</dbReference>
<feature type="compositionally biased region" description="Basic and acidic residues" evidence="1">
    <location>
        <begin position="224"/>
        <end position="243"/>
    </location>
</feature>
<feature type="compositionally biased region" description="Low complexity" evidence="1">
    <location>
        <begin position="1"/>
        <end position="21"/>
    </location>
</feature>
<sequence>MSNNGVNEVSNSNVSSIVSSSPKIEPKIEPKIDQTSLKLNTNNMNNTNNKHGAPRGGQKPPKFPPPTPPLKLLLSNVADLTLPSVTSLLSHINSTHTPPLLHLHTTNSCVYATVSLPVSPPPSDYVSKLQKWFNGYAGNKSGIIKVEKCWDQKSYDQTRSGNRTKTGKYDKLNNTIHDDSDFHDFESRLSSDGQSLSRSTTVVSTVPDVKSSLVTYLKSRVGDIDKQERRREAREKSRTEIRRAKGVGGKKKGKKKKREGREGGDKQKRREKKKGIKVDSKEFPSLV</sequence>
<feature type="region of interest" description="Disordered" evidence="1">
    <location>
        <begin position="224"/>
        <end position="287"/>
    </location>
</feature>
<evidence type="ECO:0000256" key="1">
    <source>
        <dbReference type="SAM" id="MobiDB-lite"/>
    </source>
</evidence>
<protein>
    <submittedName>
        <fullName evidence="2">Uncharacterized protein</fullName>
    </submittedName>
</protein>
<accession>A0A9W7DZV3</accession>
<feature type="compositionally biased region" description="Basic and acidic residues" evidence="1">
    <location>
        <begin position="259"/>
        <end position="268"/>
    </location>
</feature>
<reference evidence="3" key="1">
    <citation type="journal article" date="2023" name="Commun. Biol.">
        <title>Genome analysis of Parmales, the sister group of diatoms, reveals the evolutionary specialization of diatoms from phago-mixotrophs to photoautotrophs.</title>
        <authorList>
            <person name="Ban H."/>
            <person name="Sato S."/>
            <person name="Yoshikawa S."/>
            <person name="Yamada K."/>
            <person name="Nakamura Y."/>
            <person name="Ichinomiya M."/>
            <person name="Sato N."/>
            <person name="Blanc-Mathieu R."/>
            <person name="Endo H."/>
            <person name="Kuwata A."/>
            <person name="Ogata H."/>
        </authorList>
    </citation>
    <scope>NUCLEOTIDE SEQUENCE [LARGE SCALE GENOMIC DNA]</scope>
    <source>
        <strain evidence="3">NIES 3701</strain>
    </source>
</reference>
<feature type="compositionally biased region" description="Basic residues" evidence="1">
    <location>
        <begin position="244"/>
        <end position="258"/>
    </location>
</feature>
<dbReference type="EMBL" id="BRXY01000070">
    <property type="protein sequence ID" value="GMH61187.1"/>
    <property type="molecule type" value="Genomic_DNA"/>
</dbReference>
<feature type="compositionally biased region" description="Low complexity" evidence="1">
    <location>
        <begin position="40"/>
        <end position="49"/>
    </location>
</feature>
<evidence type="ECO:0000313" key="2">
    <source>
        <dbReference type="EMBL" id="GMH61187.1"/>
    </source>
</evidence>
<feature type="compositionally biased region" description="Basic and acidic residues" evidence="1">
    <location>
        <begin position="276"/>
        <end position="287"/>
    </location>
</feature>
<dbReference type="OrthoDB" id="10637310at2759"/>
<proteinExistence type="predicted"/>
<gene>
    <name evidence="2" type="ORF">TrST_g12759</name>
</gene>
<name>A0A9W7DZV3_9STRA</name>